<name>A0A7Z1ME21_9VIBR</name>
<organism evidence="1">
    <name type="scientific">Vibrio cyclitrophicus</name>
    <dbReference type="NCBI Taxonomy" id="47951"/>
    <lineage>
        <taxon>Bacteria</taxon>
        <taxon>Pseudomonadati</taxon>
        <taxon>Pseudomonadota</taxon>
        <taxon>Gammaproteobacteria</taxon>
        <taxon>Vibrionales</taxon>
        <taxon>Vibrionaceae</taxon>
        <taxon>Vibrio</taxon>
    </lineage>
</organism>
<dbReference type="AlphaFoldDB" id="A0A7Z1ME21"/>
<dbReference type="EMBL" id="MDBS01000078">
    <property type="protein sequence ID" value="PMP22469.1"/>
    <property type="molecule type" value="Genomic_DNA"/>
</dbReference>
<evidence type="ECO:0000313" key="1">
    <source>
        <dbReference type="EMBL" id="PMP22469.1"/>
    </source>
</evidence>
<proteinExistence type="predicted"/>
<protein>
    <submittedName>
        <fullName evidence="1">Uncharacterized protein</fullName>
    </submittedName>
</protein>
<accession>A0A7Z1ME21</accession>
<reference evidence="1" key="2">
    <citation type="journal article" date="2018" name="Nature">
        <title>A major lineage of non-tailed dsDNA viruses as unrecognized killers of marine bacteria.</title>
        <authorList>
            <person name="Kauffman K.M."/>
            <person name="Hussain F.A."/>
            <person name="Yang J."/>
            <person name="Arevalo P."/>
            <person name="Brown J.M."/>
            <person name="Chang W.K."/>
            <person name="VanInsberghe D."/>
            <person name="Elsherbini J."/>
            <person name="Sharma R.S."/>
            <person name="Cutler M.B."/>
            <person name="Kelly L."/>
            <person name="Polz M.F."/>
        </authorList>
    </citation>
    <scope>NUCLEOTIDE SEQUENCE</scope>
    <source>
        <strain evidence="1">10N.222.46.E12</strain>
    </source>
</reference>
<gene>
    <name evidence="1" type="ORF">BCS90_06500</name>
</gene>
<dbReference type="RefSeq" id="WP_102333068.1">
    <property type="nucleotide sequence ID" value="NZ_CP170590.1"/>
</dbReference>
<reference evidence="1" key="1">
    <citation type="submission" date="2016-07" db="EMBL/GenBank/DDBJ databases">
        <authorList>
            <person name="Kauffman K."/>
            <person name="Arevalo P."/>
            <person name="Polz M.F."/>
        </authorList>
    </citation>
    <scope>NUCLEOTIDE SEQUENCE</scope>
    <source>
        <strain evidence="1">10N.222.46.E12</strain>
    </source>
</reference>
<comment type="caution">
    <text evidence="1">The sequence shown here is derived from an EMBL/GenBank/DDBJ whole genome shotgun (WGS) entry which is preliminary data.</text>
</comment>
<sequence length="68" mass="8109">MDPLLLPLLVATLSTTGFATTLIRHLLFKRQLHQLKQEMMKHQQKHGNDEALWTLFHTRTHKMLSFWQ</sequence>